<dbReference type="PANTHER" id="PTHR37415:SF1">
    <property type="entry name" value="CELL FUSION PROTEIN AFF-1"/>
    <property type="match status" value="1"/>
</dbReference>
<dbReference type="PANTHER" id="PTHR37415">
    <property type="entry name" value="EFF-1A"/>
    <property type="match status" value="1"/>
</dbReference>
<protein>
    <submittedName>
        <fullName evidence="2">Uncharacterized protein</fullName>
    </submittedName>
</protein>
<dbReference type="Pfam" id="PF14884">
    <property type="entry name" value="EFF-AFF"/>
    <property type="match status" value="2"/>
</dbReference>
<accession>A0ABD2LJH6</accession>
<gene>
    <name evidence="2" type="ORF">niasHT_017768</name>
</gene>
<dbReference type="InterPro" id="IPR029213">
    <property type="entry name" value="Fusogen_EFF/AFF"/>
</dbReference>
<organism evidence="2 3">
    <name type="scientific">Heterodera trifolii</name>
    <dbReference type="NCBI Taxonomy" id="157864"/>
    <lineage>
        <taxon>Eukaryota</taxon>
        <taxon>Metazoa</taxon>
        <taxon>Ecdysozoa</taxon>
        <taxon>Nematoda</taxon>
        <taxon>Chromadorea</taxon>
        <taxon>Rhabditida</taxon>
        <taxon>Tylenchina</taxon>
        <taxon>Tylenchomorpha</taxon>
        <taxon>Tylenchoidea</taxon>
        <taxon>Heteroderidae</taxon>
        <taxon>Heteroderinae</taxon>
        <taxon>Heterodera</taxon>
    </lineage>
</organism>
<proteinExistence type="predicted"/>
<name>A0ABD2LJH6_9BILA</name>
<feature type="compositionally biased region" description="Basic and acidic residues" evidence="1">
    <location>
        <begin position="74"/>
        <end position="87"/>
    </location>
</feature>
<sequence length="201" mass="22899">MTSESFHKLGWFRLDEKGPPFVQHGEVFLDKIHHARADDCAEQRFQAAPSPSNRNEVDLPKILRERAGRLYSDRTTWRRNEKGRENGTESDGQTTGWEETERRRVRIQLDTTTHSTILDEALELKLSMLGLNGAKSAGALDSAVYFVENHSDGSLDEITGKIAVNRITEHDKLGWFRLDEKGPPFVQYGQVFLDKTHHARG</sequence>
<keyword evidence="3" id="KW-1185">Reference proteome</keyword>
<dbReference type="EMBL" id="JBICBT010000383">
    <property type="protein sequence ID" value="KAL3115366.1"/>
    <property type="molecule type" value="Genomic_DNA"/>
</dbReference>
<dbReference type="AlphaFoldDB" id="A0ABD2LJH6"/>
<dbReference type="Gene3D" id="2.60.98.60">
    <property type="entry name" value="Cell-cell fusogen EFF/AFF, domain 1"/>
    <property type="match status" value="1"/>
</dbReference>
<reference evidence="2 3" key="1">
    <citation type="submission" date="2024-10" db="EMBL/GenBank/DDBJ databases">
        <authorList>
            <person name="Kim D."/>
        </authorList>
    </citation>
    <scope>NUCLEOTIDE SEQUENCE [LARGE SCALE GENOMIC DNA]</scope>
    <source>
        <strain evidence="2">BH-2024</strain>
    </source>
</reference>
<evidence type="ECO:0000313" key="2">
    <source>
        <dbReference type="EMBL" id="KAL3115366.1"/>
    </source>
</evidence>
<feature type="region of interest" description="Disordered" evidence="1">
    <location>
        <begin position="74"/>
        <end position="100"/>
    </location>
</feature>
<evidence type="ECO:0000313" key="3">
    <source>
        <dbReference type="Proteomes" id="UP001620626"/>
    </source>
</evidence>
<evidence type="ECO:0000256" key="1">
    <source>
        <dbReference type="SAM" id="MobiDB-lite"/>
    </source>
</evidence>
<comment type="caution">
    <text evidence="2">The sequence shown here is derived from an EMBL/GenBank/DDBJ whole genome shotgun (WGS) entry which is preliminary data.</text>
</comment>
<dbReference type="Proteomes" id="UP001620626">
    <property type="component" value="Unassembled WGS sequence"/>
</dbReference>